<sequence length="251" mass="28241">MDLSTSGGPGDLDELSEFDDEAVPEDFDPFAFENTLTPADSEMAELFDRVADAAEDDRQTPEVTDEDYEPETRWIVMRLKRHIKVLTSKGSSQESRWRAVQWLFVNGAKDAKGVSFHLSCEALSCRPEVVQLRTMYELWLRDAPLHRSLPLLSDRIPAEIGDMVFHAFPQYRKAEQVAADLWQYPGMPFAEAVEACRSHGQAPQLLDEMIARGVVGVTGTGDAMRCFLIGANPTQLSIAKRRVFTWPTLFT</sequence>
<name>A0ABV8DIZ2_9BURK</name>
<keyword evidence="3" id="KW-1185">Reference proteome</keyword>
<evidence type="ECO:0000313" key="2">
    <source>
        <dbReference type="EMBL" id="MFC3938508.1"/>
    </source>
</evidence>
<proteinExistence type="predicted"/>
<evidence type="ECO:0000313" key="3">
    <source>
        <dbReference type="Proteomes" id="UP001595693"/>
    </source>
</evidence>
<organism evidence="2 3">
    <name type="scientific">Acidovorax facilis</name>
    <dbReference type="NCBI Taxonomy" id="12917"/>
    <lineage>
        <taxon>Bacteria</taxon>
        <taxon>Pseudomonadati</taxon>
        <taxon>Pseudomonadota</taxon>
        <taxon>Betaproteobacteria</taxon>
        <taxon>Burkholderiales</taxon>
        <taxon>Comamonadaceae</taxon>
        <taxon>Acidovorax</taxon>
    </lineage>
</organism>
<dbReference type="RefSeq" id="WP_055400044.1">
    <property type="nucleotide sequence ID" value="NZ_JAMXAX010000022.1"/>
</dbReference>
<feature type="region of interest" description="Disordered" evidence="1">
    <location>
        <begin position="1"/>
        <end position="20"/>
    </location>
</feature>
<evidence type="ECO:0000256" key="1">
    <source>
        <dbReference type="SAM" id="MobiDB-lite"/>
    </source>
</evidence>
<dbReference type="Proteomes" id="UP001595693">
    <property type="component" value="Unassembled WGS sequence"/>
</dbReference>
<reference evidence="3" key="1">
    <citation type="journal article" date="2019" name="Int. J. Syst. Evol. Microbiol.">
        <title>The Global Catalogue of Microorganisms (GCM) 10K type strain sequencing project: providing services to taxonomists for standard genome sequencing and annotation.</title>
        <authorList>
            <consortium name="The Broad Institute Genomics Platform"/>
            <consortium name="The Broad Institute Genome Sequencing Center for Infectious Disease"/>
            <person name="Wu L."/>
            <person name="Ma J."/>
        </authorList>
    </citation>
    <scope>NUCLEOTIDE SEQUENCE [LARGE SCALE GENOMIC DNA]</scope>
    <source>
        <strain evidence="3">CCUG 2113</strain>
    </source>
</reference>
<protein>
    <submittedName>
        <fullName evidence="2">Uncharacterized protein</fullName>
    </submittedName>
</protein>
<feature type="compositionally biased region" description="Acidic residues" evidence="1">
    <location>
        <begin position="11"/>
        <end position="20"/>
    </location>
</feature>
<gene>
    <name evidence="2" type="ORF">ACFOW3_28205</name>
</gene>
<comment type="caution">
    <text evidence="2">The sequence shown here is derived from an EMBL/GenBank/DDBJ whole genome shotgun (WGS) entry which is preliminary data.</text>
</comment>
<accession>A0ABV8DIZ2</accession>
<dbReference type="EMBL" id="JBHSAJ010000182">
    <property type="protein sequence ID" value="MFC3938508.1"/>
    <property type="molecule type" value="Genomic_DNA"/>
</dbReference>